<feature type="transmembrane region" description="Helical" evidence="5">
    <location>
        <begin position="205"/>
        <end position="224"/>
    </location>
</feature>
<organism evidence="6 7">
    <name type="scientific">Pyrinomonas methylaliphatogenes</name>
    <dbReference type="NCBI Taxonomy" id="454194"/>
    <lineage>
        <taxon>Bacteria</taxon>
        <taxon>Pseudomonadati</taxon>
        <taxon>Acidobacteriota</taxon>
        <taxon>Blastocatellia</taxon>
        <taxon>Blastocatellales</taxon>
        <taxon>Pyrinomonadaceae</taxon>
        <taxon>Pyrinomonas</taxon>
    </lineage>
</organism>
<keyword evidence="5" id="KW-1003">Cell membrane</keyword>
<feature type="transmembrane region" description="Helical" evidence="5">
    <location>
        <begin position="102"/>
        <end position="120"/>
    </location>
</feature>
<proteinExistence type="inferred from homology"/>
<evidence type="ECO:0000256" key="5">
    <source>
        <dbReference type="RuleBase" id="RU363041"/>
    </source>
</evidence>
<dbReference type="InterPro" id="IPR051598">
    <property type="entry name" value="TSUP/Inactive_protease-like"/>
</dbReference>
<gene>
    <name evidence="6" type="ORF">PYK22_00868</name>
</gene>
<feature type="transmembrane region" description="Helical" evidence="5">
    <location>
        <begin position="236"/>
        <end position="255"/>
    </location>
</feature>
<keyword evidence="7" id="KW-1185">Reference proteome</keyword>
<feature type="transmembrane region" description="Helical" evidence="5">
    <location>
        <begin position="46"/>
        <end position="65"/>
    </location>
</feature>
<accession>A0A0B6WUG2</accession>
<keyword evidence="2 5" id="KW-0812">Transmembrane</keyword>
<dbReference type="PANTHER" id="PTHR43701">
    <property type="entry name" value="MEMBRANE TRANSPORTER PROTEIN MJ0441-RELATED"/>
    <property type="match status" value="1"/>
</dbReference>
<dbReference type="RefSeq" id="WP_211197610.1">
    <property type="nucleotide sequence ID" value="NZ_CBXV010000003.1"/>
</dbReference>
<protein>
    <recommendedName>
        <fullName evidence="5">Probable membrane transporter protein</fullName>
    </recommendedName>
</protein>
<dbReference type="STRING" id="454194.PYK22_00868"/>
<keyword evidence="3 5" id="KW-1133">Transmembrane helix</keyword>
<dbReference type="EMBL" id="CBXV010000003">
    <property type="protein sequence ID" value="CDM64873.1"/>
    <property type="molecule type" value="Genomic_DNA"/>
</dbReference>
<dbReference type="InterPro" id="IPR002781">
    <property type="entry name" value="TM_pro_TauE-like"/>
</dbReference>
<evidence type="ECO:0000313" key="6">
    <source>
        <dbReference type="EMBL" id="CDM64873.1"/>
    </source>
</evidence>
<sequence length="257" mass="26371">MSEMMRLALGLVLSVAIGTSLGLLGGGGSIITVPVLVYVLGVDTYRAIGMSLAVVGATSLIGAALHQRHGQVNLKAGATFGVSGAAGALIGARLTYLLSPPVLQVAFAALMLIVAVLMLAREQTAEAIDGPRRFNPVKAAAAGMTVGALTGFLGVGGGFLIVPALIFFGELTVHEAIGTSLLVIAINSFAGLIGHLERGRFDWRLTSLITLCAVSGALIGTALSNRTSSRNLRKSFAVFVIIVALFLVAENYAALID</sequence>
<feature type="transmembrane region" description="Helical" evidence="5">
    <location>
        <begin position="173"/>
        <end position="193"/>
    </location>
</feature>
<evidence type="ECO:0000313" key="7">
    <source>
        <dbReference type="Proteomes" id="UP000031518"/>
    </source>
</evidence>
<comment type="subcellular location">
    <subcellularLocation>
        <location evidence="5">Cell membrane</location>
        <topology evidence="5">Multi-pass membrane protein</topology>
    </subcellularLocation>
    <subcellularLocation>
        <location evidence="1">Membrane</location>
        <topology evidence="1">Multi-pass membrane protein</topology>
    </subcellularLocation>
</comment>
<evidence type="ECO:0000256" key="2">
    <source>
        <dbReference type="ARBA" id="ARBA00022692"/>
    </source>
</evidence>
<reference evidence="6 7" key="1">
    <citation type="submission" date="2013-12" db="EMBL/GenBank/DDBJ databases">
        <authorList>
            <person name="Stott M."/>
        </authorList>
    </citation>
    <scope>NUCLEOTIDE SEQUENCE [LARGE SCALE GENOMIC DNA]</scope>
    <source>
        <strain evidence="6 7">K22</strain>
    </source>
</reference>
<feature type="transmembrane region" description="Helical" evidence="5">
    <location>
        <begin position="77"/>
        <end position="96"/>
    </location>
</feature>
<reference evidence="6 7" key="2">
    <citation type="submission" date="2015-01" db="EMBL/GenBank/DDBJ databases">
        <title>Complete genome sequence of Pyrinomonas methylaliphatogenes type strain K22T.</title>
        <authorList>
            <person name="Lee K.C.Y."/>
            <person name="Power J.F."/>
            <person name="Dunfield P.F."/>
            <person name="Morgan X.C."/>
            <person name="Huttenhower C."/>
            <person name="Stott M.B."/>
        </authorList>
    </citation>
    <scope>NUCLEOTIDE SEQUENCE [LARGE SCALE GENOMIC DNA]</scope>
    <source>
        <strain evidence="6 7">K22</strain>
    </source>
</reference>
<evidence type="ECO:0000256" key="3">
    <source>
        <dbReference type="ARBA" id="ARBA00022989"/>
    </source>
</evidence>
<dbReference type="GO" id="GO:0005886">
    <property type="term" value="C:plasma membrane"/>
    <property type="evidence" value="ECO:0007669"/>
    <property type="project" value="UniProtKB-SubCell"/>
</dbReference>
<evidence type="ECO:0000256" key="1">
    <source>
        <dbReference type="ARBA" id="ARBA00004141"/>
    </source>
</evidence>
<comment type="similarity">
    <text evidence="5">Belongs to the 4-toluene sulfonate uptake permease (TSUP) (TC 2.A.102) family.</text>
</comment>
<dbReference type="PANTHER" id="PTHR43701:SF2">
    <property type="entry name" value="MEMBRANE TRANSPORTER PROTEIN YJNA-RELATED"/>
    <property type="match status" value="1"/>
</dbReference>
<keyword evidence="4 5" id="KW-0472">Membrane</keyword>
<name>A0A0B6WUG2_9BACT</name>
<dbReference type="AlphaFoldDB" id="A0A0B6WUG2"/>
<dbReference type="Pfam" id="PF01925">
    <property type="entry name" value="TauE"/>
    <property type="match status" value="1"/>
</dbReference>
<evidence type="ECO:0000256" key="4">
    <source>
        <dbReference type="ARBA" id="ARBA00023136"/>
    </source>
</evidence>
<feature type="transmembrane region" description="Helical" evidence="5">
    <location>
        <begin position="141"/>
        <end position="167"/>
    </location>
</feature>
<dbReference type="Proteomes" id="UP000031518">
    <property type="component" value="Unassembled WGS sequence"/>
</dbReference>